<evidence type="ECO:0000256" key="6">
    <source>
        <dbReference type="SAM" id="MobiDB-lite"/>
    </source>
</evidence>
<gene>
    <name evidence="7" type="ORF">V6N11_012977</name>
</gene>
<evidence type="ECO:0000313" key="7">
    <source>
        <dbReference type="EMBL" id="KAK8486235.1"/>
    </source>
</evidence>
<evidence type="ECO:0000256" key="1">
    <source>
        <dbReference type="ARBA" id="ARBA00004123"/>
    </source>
</evidence>
<organism evidence="7 8">
    <name type="scientific">Hibiscus sabdariffa</name>
    <name type="common">roselle</name>
    <dbReference type="NCBI Taxonomy" id="183260"/>
    <lineage>
        <taxon>Eukaryota</taxon>
        <taxon>Viridiplantae</taxon>
        <taxon>Streptophyta</taxon>
        <taxon>Embryophyta</taxon>
        <taxon>Tracheophyta</taxon>
        <taxon>Spermatophyta</taxon>
        <taxon>Magnoliopsida</taxon>
        <taxon>eudicotyledons</taxon>
        <taxon>Gunneridae</taxon>
        <taxon>Pentapetalae</taxon>
        <taxon>rosids</taxon>
        <taxon>malvids</taxon>
        <taxon>Malvales</taxon>
        <taxon>Malvaceae</taxon>
        <taxon>Malvoideae</taxon>
        <taxon>Hibiscus</taxon>
    </lineage>
</organism>
<keyword evidence="3" id="KW-0238">DNA-binding</keyword>
<feature type="region of interest" description="Disordered" evidence="6">
    <location>
        <begin position="177"/>
        <end position="198"/>
    </location>
</feature>
<dbReference type="InterPro" id="IPR015300">
    <property type="entry name" value="DNA-bd_pseudobarrel_sf"/>
</dbReference>
<dbReference type="Proteomes" id="UP001396334">
    <property type="component" value="Unassembled WGS sequence"/>
</dbReference>
<evidence type="ECO:0008006" key="9">
    <source>
        <dbReference type="Google" id="ProtNLM"/>
    </source>
</evidence>
<sequence>MTGTTKLFSKSLTDTDTRKRLAIPAKILPDLPDFNGSHAVNLRLMYGTKVWPIICSVRKNGYKKPVLSGGWRNFVVYNDFSVGDELTLYKVHGETGCCYYRVEVEKPPNPSANHSPRHRVDGTIGTVKELPCKADAPVKEEGAYVAVADAAAAAAAVYFVDRVVSKPPCWVFGTNLSEETRSSSKPQSKLNGTGEPALRPYYKTKEETDAMAYGHGITGTSQASGEASATAMELDLVLRL</sequence>
<keyword evidence="2" id="KW-0805">Transcription regulation</keyword>
<dbReference type="CDD" id="cd10017">
    <property type="entry name" value="B3_DNA"/>
    <property type="match status" value="1"/>
</dbReference>
<evidence type="ECO:0000256" key="3">
    <source>
        <dbReference type="ARBA" id="ARBA00023125"/>
    </source>
</evidence>
<reference evidence="7 8" key="1">
    <citation type="journal article" date="2024" name="G3 (Bethesda)">
        <title>Genome assembly of Hibiscus sabdariffa L. provides insights into metabolisms of medicinal natural products.</title>
        <authorList>
            <person name="Kim T."/>
        </authorList>
    </citation>
    <scope>NUCLEOTIDE SEQUENCE [LARGE SCALE GENOMIC DNA]</scope>
    <source>
        <strain evidence="7">TK-2024</strain>
        <tissue evidence="7">Old leaves</tissue>
    </source>
</reference>
<evidence type="ECO:0000256" key="5">
    <source>
        <dbReference type="ARBA" id="ARBA00023242"/>
    </source>
</evidence>
<name>A0ABR1ZZQ4_9ROSI</name>
<dbReference type="Gene3D" id="2.40.330.10">
    <property type="entry name" value="DNA-binding pseudobarrel domain"/>
    <property type="match status" value="1"/>
</dbReference>
<dbReference type="EMBL" id="JBBPBN010000452">
    <property type="protein sequence ID" value="KAK8486235.1"/>
    <property type="molecule type" value="Genomic_DNA"/>
</dbReference>
<comment type="caution">
    <text evidence="7">The sequence shown here is derived from an EMBL/GenBank/DDBJ whole genome shotgun (WGS) entry which is preliminary data.</text>
</comment>
<evidence type="ECO:0000256" key="2">
    <source>
        <dbReference type="ARBA" id="ARBA00023015"/>
    </source>
</evidence>
<dbReference type="InterPro" id="IPR003340">
    <property type="entry name" value="B3_DNA-bd"/>
</dbReference>
<accession>A0ABR1ZZQ4</accession>
<proteinExistence type="predicted"/>
<protein>
    <recommendedName>
        <fullName evidence="9">TF-B3 domain-containing protein</fullName>
    </recommendedName>
</protein>
<comment type="subcellular location">
    <subcellularLocation>
        <location evidence="1">Nucleus</location>
    </subcellularLocation>
</comment>
<keyword evidence="4" id="KW-0804">Transcription</keyword>
<evidence type="ECO:0000256" key="4">
    <source>
        <dbReference type="ARBA" id="ARBA00023163"/>
    </source>
</evidence>
<dbReference type="SUPFAM" id="SSF101936">
    <property type="entry name" value="DNA-binding pseudobarrel domain"/>
    <property type="match status" value="1"/>
</dbReference>
<keyword evidence="5" id="KW-0539">Nucleus</keyword>
<keyword evidence="8" id="KW-1185">Reference proteome</keyword>
<evidence type="ECO:0000313" key="8">
    <source>
        <dbReference type="Proteomes" id="UP001396334"/>
    </source>
</evidence>